<organism evidence="7 8">
    <name type="scientific">Necator americanus</name>
    <name type="common">Human hookworm</name>
    <dbReference type="NCBI Taxonomy" id="51031"/>
    <lineage>
        <taxon>Eukaryota</taxon>
        <taxon>Metazoa</taxon>
        <taxon>Ecdysozoa</taxon>
        <taxon>Nematoda</taxon>
        <taxon>Chromadorea</taxon>
        <taxon>Rhabditida</taxon>
        <taxon>Rhabditina</taxon>
        <taxon>Rhabditomorpha</taxon>
        <taxon>Strongyloidea</taxon>
        <taxon>Ancylostomatidae</taxon>
        <taxon>Bunostominae</taxon>
        <taxon>Necator</taxon>
    </lineage>
</organism>
<evidence type="ECO:0000256" key="6">
    <source>
        <dbReference type="SAM" id="Phobius"/>
    </source>
</evidence>
<comment type="subcellular location">
    <subcellularLocation>
        <location evidence="1">Endomembrane system</location>
        <topology evidence="1">Multi-pass membrane protein</topology>
    </subcellularLocation>
</comment>
<evidence type="ECO:0000313" key="8">
    <source>
        <dbReference type="Proteomes" id="UP000053676"/>
    </source>
</evidence>
<evidence type="ECO:0000256" key="3">
    <source>
        <dbReference type="ARBA" id="ARBA00022692"/>
    </source>
</evidence>
<evidence type="ECO:0000256" key="5">
    <source>
        <dbReference type="ARBA" id="ARBA00023136"/>
    </source>
</evidence>
<name>W2TW16_NECAM</name>
<dbReference type="GO" id="GO:0012505">
    <property type="term" value="C:endomembrane system"/>
    <property type="evidence" value="ECO:0007669"/>
    <property type="project" value="UniProtKB-SubCell"/>
</dbReference>
<feature type="transmembrane region" description="Helical" evidence="6">
    <location>
        <begin position="87"/>
        <end position="110"/>
    </location>
</feature>
<evidence type="ECO:0000256" key="2">
    <source>
        <dbReference type="ARBA" id="ARBA00022448"/>
    </source>
</evidence>
<sequence length="259" mass="29103">PALFSLLLSVAGVVVLIFAFEERYDVLKADAAKATTKLPPPCAIAISVCVATRFIQIYATTTVGTIGSAFSMLMFSFNKEEAVTANATAHLIAGTIGAALYFILIIFNLFKWVPPRISSLLCLCIYASLFVVSYSWPFLPNKVKMSVNGSDWGCYSDRFDWCENLTEVSPWIYYTFYVLVFGFAASIMNVAVTTLYSEIIGPRRQVYAMCRGITFVTHHVYYYLTTLLMTLRHLPYHDVTSVSYIPIRAQKKQLFLLFS</sequence>
<feature type="transmembrane region" description="Helical" evidence="6">
    <location>
        <begin position="171"/>
        <end position="196"/>
    </location>
</feature>
<gene>
    <name evidence="7" type="ORF">NECAME_06168</name>
</gene>
<feature type="non-terminal residue" evidence="7">
    <location>
        <position position="1"/>
    </location>
</feature>
<keyword evidence="8" id="KW-1185">Reference proteome</keyword>
<proteinExistence type="predicted"/>
<dbReference type="GO" id="GO:0005765">
    <property type="term" value="C:lysosomal membrane"/>
    <property type="evidence" value="ECO:0007669"/>
    <property type="project" value="TreeGrafter"/>
</dbReference>
<evidence type="ECO:0000256" key="4">
    <source>
        <dbReference type="ARBA" id="ARBA00022989"/>
    </source>
</evidence>
<dbReference type="KEGG" id="nai:NECAME_06168"/>
<reference evidence="8" key="1">
    <citation type="journal article" date="2014" name="Nat. Genet.">
        <title>Genome of the human hookworm Necator americanus.</title>
        <authorList>
            <person name="Tang Y.T."/>
            <person name="Gao X."/>
            <person name="Rosa B.A."/>
            <person name="Abubucker S."/>
            <person name="Hallsworth-Pepin K."/>
            <person name="Martin J."/>
            <person name="Tyagi R."/>
            <person name="Heizer E."/>
            <person name="Zhang X."/>
            <person name="Bhonagiri-Palsikar V."/>
            <person name="Minx P."/>
            <person name="Warren W.C."/>
            <person name="Wang Q."/>
            <person name="Zhan B."/>
            <person name="Hotez P.J."/>
            <person name="Sternberg P.W."/>
            <person name="Dougall A."/>
            <person name="Gaze S.T."/>
            <person name="Mulvenna J."/>
            <person name="Sotillo J."/>
            <person name="Ranganathan S."/>
            <person name="Rabelo E.M."/>
            <person name="Wilson R.K."/>
            <person name="Felgner P.L."/>
            <person name="Bethony J."/>
            <person name="Hawdon J.M."/>
            <person name="Gasser R.B."/>
            <person name="Loukas A."/>
            <person name="Mitreva M."/>
        </authorList>
    </citation>
    <scope>NUCLEOTIDE SEQUENCE [LARGE SCALE GENOMIC DNA]</scope>
</reference>
<keyword evidence="2" id="KW-0813">Transport</keyword>
<dbReference type="InterPro" id="IPR051068">
    <property type="entry name" value="MFS_Domain-Containing_Protein"/>
</dbReference>
<accession>W2TW16</accession>
<keyword evidence="3 6" id="KW-0812">Transmembrane</keyword>
<dbReference type="PANTHER" id="PTHR23510">
    <property type="entry name" value="INNER MEMBRANE TRANSPORT PROTEIN YAJR"/>
    <property type="match status" value="1"/>
</dbReference>
<feature type="non-terminal residue" evidence="7">
    <location>
        <position position="259"/>
    </location>
</feature>
<dbReference type="PANTHER" id="PTHR23510:SF3">
    <property type="entry name" value="MAJOR FACILITATOR SUPERFAMILY DOMAIN-CONTAINING PROTEIN 8"/>
    <property type="match status" value="1"/>
</dbReference>
<evidence type="ECO:0000256" key="1">
    <source>
        <dbReference type="ARBA" id="ARBA00004127"/>
    </source>
</evidence>
<protein>
    <submittedName>
        <fullName evidence="7">Uncharacterized protein</fullName>
    </submittedName>
</protein>
<dbReference type="AlphaFoldDB" id="W2TW16"/>
<dbReference type="EMBL" id="KI657655">
    <property type="protein sequence ID" value="ETN85854.1"/>
    <property type="molecule type" value="Genomic_DNA"/>
</dbReference>
<evidence type="ECO:0000313" key="7">
    <source>
        <dbReference type="EMBL" id="ETN85854.1"/>
    </source>
</evidence>
<keyword evidence="5 6" id="KW-0472">Membrane</keyword>
<dbReference type="Proteomes" id="UP000053676">
    <property type="component" value="Unassembled WGS sequence"/>
</dbReference>
<dbReference type="OrthoDB" id="370281at2759"/>
<feature type="transmembrane region" description="Helical" evidence="6">
    <location>
        <begin position="117"/>
        <end position="136"/>
    </location>
</feature>
<keyword evidence="4 6" id="KW-1133">Transmembrane helix</keyword>